<feature type="domain" description="Orn/DAP/Arg decarboxylase 2 C-terminal" evidence="2">
    <location>
        <begin position="116"/>
        <end position="207"/>
    </location>
</feature>
<accession>M1C9K5</accession>
<evidence type="ECO:0000259" key="2">
    <source>
        <dbReference type="Pfam" id="PF00278"/>
    </source>
</evidence>
<dbReference type="HOGENOM" id="CLU_1181910_0_0_1"/>
<dbReference type="AlphaFoldDB" id="M1C9K5"/>
<dbReference type="Pfam" id="PF00278">
    <property type="entry name" value="Orn_DAP_Arg_deC"/>
    <property type="match status" value="1"/>
</dbReference>
<dbReference type="STRING" id="4113.M1C9K5"/>
<protein>
    <submittedName>
        <fullName evidence="4">Pyridoxal-dependent decarboxylase, C-terminal sheet domain containing protein</fullName>
    </submittedName>
</protein>
<dbReference type="PANTHER" id="PTHR11482">
    <property type="entry name" value="ARGININE/DIAMINOPIMELATE/ORNITHINE DECARBOXYLASE"/>
    <property type="match status" value="1"/>
</dbReference>
<dbReference type="Pfam" id="PF02784">
    <property type="entry name" value="Orn_Arg_deC_N"/>
    <property type="match status" value="1"/>
</dbReference>
<dbReference type="EnsemblPlants" id="PGSC0003DMT400062817">
    <property type="protein sequence ID" value="PGSC0003DMT400062817"/>
    <property type="gene ID" value="PGSC0003DMG400024452"/>
</dbReference>
<dbReference type="SUPFAM" id="SSF51419">
    <property type="entry name" value="PLP-binding barrel"/>
    <property type="match status" value="1"/>
</dbReference>
<dbReference type="InterPro" id="IPR029066">
    <property type="entry name" value="PLP-binding_barrel"/>
</dbReference>
<comment type="similarity">
    <text evidence="1">Belongs to the Orn/Lys/Arg decarboxylase class-II family.</text>
</comment>
<evidence type="ECO:0000313" key="4">
    <source>
        <dbReference type="EnsemblPlants" id="PGSC0003DMT400062817"/>
    </source>
</evidence>
<dbReference type="Gramene" id="PGSC0003DMT400062817">
    <property type="protein sequence ID" value="PGSC0003DMT400062817"/>
    <property type="gene ID" value="PGSC0003DMG400024452"/>
</dbReference>
<dbReference type="Gene3D" id="3.20.20.10">
    <property type="entry name" value="Alanine racemase"/>
    <property type="match status" value="1"/>
</dbReference>
<dbReference type="PRINTS" id="PR01179">
    <property type="entry name" value="ODADCRBXLASE"/>
</dbReference>
<dbReference type="GO" id="GO:0033387">
    <property type="term" value="P:putrescine biosynthetic process from arginine, via ornithine"/>
    <property type="evidence" value="ECO:0007669"/>
    <property type="project" value="UniProtKB-UniPathway"/>
</dbReference>
<dbReference type="InterPro" id="IPR002433">
    <property type="entry name" value="Orn_de-COase"/>
</dbReference>
<name>M1C9K5_SOLTU</name>
<reference evidence="4" key="2">
    <citation type="submission" date="2015-06" db="UniProtKB">
        <authorList>
            <consortium name="EnsemblPlants"/>
        </authorList>
    </citation>
    <scope>IDENTIFICATION</scope>
    <source>
        <strain evidence="4">DM1-3 516 R44</strain>
    </source>
</reference>
<dbReference type="SUPFAM" id="SSF50621">
    <property type="entry name" value="Alanine racemase C-terminal domain-like"/>
    <property type="match status" value="1"/>
</dbReference>
<dbReference type="InterPro" id="IPR022643">
    <property type="entry name" value="De-COase2_C"/>
</dbReference>
<feature type="domain" description="Orn/DAP/Arg decarboxylase 2 N-terminal" evidence="3">
    <location>
        <begin position="25"/>
        <end position="78"/>
    </location>
</feature>
<organism evidence="4 5">
    <name type="scientific">Solanum tuberosum</name>
    <name type="common">Potato</name>
    <dbReference type="NCBI Taxonomy" id="4113"/>
    <lineage>
        <taxon>Eukaryota</taxon>
        <taxon>Viridiplantae</taxon>
        <taxon>Streptophyta</taxon>
        <taxon>Embryophyta</taxon>
        <taxon>Tracheophyta</taxon>
        <taxon>Spermatophyta</taxon>
        <taxon>Magnoliopsida</taxon>
        <taxon>eudicotyledons</taxon>
        <taxon>Gunneridae</taxon>
        <taxon>Pentapetalae</taxon>
        <taxon>asterids</taxon>
        <taxon>lamiids</taxon>
        <taxon>Solanales</taxon>
        <taxon>Solanaceae</taxon>
        <taxon>Solanoideae</taxon>
        <taxon>Solaneae</taxon>
        <taxon>Solanum</taxon>
    </lineage>
</organism>
<dbReference type="InterPro" id="IPR022644">
    <property type="entry name" value="De-COase2_N"/>
</dbReference>
<dbReference type="PaxDb" id="4113-PGSC0003DMT400062817"/>
<keyword evidence="5" id="KW-1185">Reference proteome</keyword>
<proteinExistence type="inferred from homology"/>
<evidence type="ECO:0000259" key="3">
    <source>
        <dbReference type="Pfam" id="PF02784"/>
    </source>
</evidence>
<evidence type="ECO:0000256" key="1">
    <source>
        <dbReference type="RuleBase" id="RU003737"/>
    </source>
</evidence>
<dbReference type="GO" id="GO:0003824">
    <property type="term" value="F:catalytic activity"/>
    <property type="evidence" value="ECO:0007669"/>
    <property type="project" value="InterPro"/>
</dbReference>
<dbReference type="PRINTS" id="PR01182">
    <property type="entry name" value="ORNDCRBXLASE"/>
</dbReference>
<reference evidence="5" key="1">
    <citation type="journal article" date="2011" name="Nature">
        <title>Genome sequence and analysis of the tuber crop potato.</title>
        <authorList>
            <consortium name="The Potato Genome Sequencing Consortium"/>
        </authorList>
    </citation>
    <scope>NUCLEOTIDE SEQUENCE [LARGE SCALE GENOMIC DNA]</scope>
    <source>
        <strain evidence="5">cv. DM1-3 516 R44</strain>
    </source>
</reference>
<dbReference type="InterPro" id="IPR009006">
    <property type="entry name" value="Ala_racemase/Decarboxylase_C"/>
</dbReference>
<dbReference type="InParanoid" id="M1C9K5"/>
<evidence type="ECO:0000313" key="5">
    <source>
        <dbReference type="Proteomes" id="UP000011115"/>
    </source>
</evidence>
<sequence length="235" mass="26168">MTFHFPSKIGSPTFSFSLLIFHLHLAKPNNQIIFANPCKAISHIKHAAAVGVNFTTFDSKLEVDKIKKWHHNAVCCSKSKPLVTTAPCDPLAKNLDFFPDPNLIIIAEPGRFFPETAFTLVTNVIGKRVRGEKIEYWIDEGIYGSFRPTLYNICFVGIKPISVRKCCEIRESSTIYGPSCDSLDAVAVDIKLPELELDDLIVFYNMGAYSKCAGTKFNGFDMLSTPTYIVSTNST</sequence>
<dbReference type="eggNOG" id="KOG0622">
    <property type="taxonomic scope" value="Eukaryota"/>
</dbReference>
<dbReference type="Proteomes" id="UP000011115">
    <property type="component" value="Unassembled WGS sequence"/>
</dbReference>
<dbReference type="UniPathway" id="UPA00535">
    <property type="reaction ID" value="UER00288"/>
</dbReference>
<dbReference type="PANTHER" id="PTHR11482:SF63">
    <property type="entry name" value="ORNITHINE DECARBOXYLASE"/>
    <property type="match status" value="1"/>
</dbReference>
<dbReference type="OMA" id="KCCEIRE"/>
<dbReference type="Gene3D" id="2.40.37.10">
    <property type="entry name" value="Lyase, Ornithine Decarboxylase, Chain A, domain 1"/>
    <property type="match status" value="1"/>
</dbReference>
<dbReference type="InterPro" id="IPR000183">
    <property type="entry name" value="Orn/DAP/Arg_de-COase"/>
</dbReference>